<gene>
    <name evidence="3" type="ORF">SAMN05421672_101100</name>
</gene>
<dbReference type="EMBL" id="FTMC01000001">
    <property type="protein sequence ID" value="SIP87135.1"/>
    <property type="molecule type" value="Genomic_DNA"/>
</dbReference>
<feature type="compositionally biased region" description="Low complexity" evidence="2">
    <location>
        <begin position="198"/>
        <end position="217"/>
    </location>
</feature>
<dbReference type="Proteomes" id="UP000186079">
    <property type="component" value="Unassembled WGS sequence"/>
</dbReference>
<feature type="coiled-coil region" evidence="1">
    <location>
        <begin position="222"/>
        <end position="274"/>
    </location>
</feature>
<sequence>MAIRFDFPSSVSKLPTVRRSDETASRSTQPAAVDADPKTAAQLTLGAALKRASETARAFGDSLTTRFDEARKSSAREQVAQIRERIQMLKRLILLFGGSKALLRELKQLAGALASASEVLKDSGSGGSASAGLAQGALYTEAGVPASGAPPAAPAGDHAQASETAESSDEQREAEAQVAQAERELAALDAKADPQDPPATDDAPTLAPASADSQQAQRRADADLLEKALRELKALLALAKAAQRKADRDDQKRIKDIEEQLEQVEQAVGELNAPASLSAGFAGISVRA</sequence>
<feature type="region of interest" description="Disordered" evidence="2">
    <location>
        <begin position="144"/>
        <end position="222"/>
    </location>
</feature>
<keyword evidence="1" id="KW-0175">Coiled coil</keyword>
<dbReference type="RefSeq" id="WP_139326673.1">
    <property type="nucleotide sequence ID" value="NZ_FTMC01000001.1"/>
</dbReference>
<evidence type="ECO:0000256" key="2">
    <source>
        <dbReference type="SAM" id="MobiDB-lite"/>
    </source>
</evidence>
<feature type="region of interest" description="Disordered" evidence="2">
    <location>
        <begin position="1"/>
        <end position="37"/>
    </location>
</feature>
<proteinExistence type="predicted"/>
<dbReference type="AlphaFoldDB" id="A0A1N6N4Y8"/>
<evidence type="ECO:0000313" key="4">
    <source>
        <dbReference type="Proteomes" id="UP000186079"/>
    </source>
</evidence>
<evidence type="ECO:0000256" key="1">
    <source>
        <dbReference type="SAM" id="Coils"/>
    </source>
</evidence>
<accession>A0A1N6N4Y8</accession>
<protein>
    <submittedName>
        <fullName evidence="3">Uncharacterized protein</fullName>
    </submittedName>
</protein>
<reference evidence="3 4" key="1">
    <citation type="submission" date="2017-01" db="EMBL/GenBank/DDBJ databases">
        <authorList>
            <person name="Mah S.A."/>
            <person name="Swanson W.J."/>
            <person name="Moy G.W."/>
            <person name="Vacquier V.D."/>
        </authorList>
    </citation>
    <scope>NUCLEOTIDE SEQUENCE [LARGE SCALE GENOMIC DNA]</scope>
    <source>
        <strain evidence="3 4">ATCC 29606</strain>
    </source>
</reference>
<feature type="compositionally biased region" description="Basic and acidic residues" evidence="2">
    <location>
        <begin position="169"/>
        <end position="194"/>
    </location>
</feature>
<feature type="compositionally biased region" description="Low complexity" evidence="2">
    <location>
        <begin position="144"/>
        <end position="161"/>
    </location>
</feature>
<organism evidence="3 4">
    <name type="scientific">Pseudomonas flexibilis</name>
    <dbReference type="NCBI Taxonomy" id="706570"/>
    <lineage>
        <taxon>Bacteria</taxon>
        <taxon>Pseudomonadati</taxon>
        <taxon>Pseudomonadota</taxon>
        <taxon>Gammaproteobacteria</taxon>
        <taxon>Pseudomonadales</taxon>
        <taxon>Pseudomonadaceae</taxon>
        <taxon>Pseudomonas</taxon>
    </lineage>
</organism>
<name>A0A1N6N4Y8_9PSED</name>
<evidence type="ECO:0000313" key="3">
    <source>
        <dbReference type="EMBL" id="SIP87135.1"/>
    </source>
</evidence>